<name>A0ABY4L7F4_THEAE</name>
<dbReference type="SUPFAM" id="SSF55961">
    <property type="entry name" value="Bet v1-like"/>
    <property type="match status" value="1"/>
</dbReference>
<organism evidence="1 2">
    <name type="scientific">Thermobifida alba</name>
    <name type="common">Thermomonospora alba</name>
    <dbReference type="NCBI Taxonomy" id="53522"/>
    <lineage>
        <taxon>Bacteria</taxon>
        <taxon>Bacillati</taxon>
        <taxon>Actinomycetota</taxon>
        <taxon>Actinomycetes</taxon>
        <taxon>Streptosporangiales</taxon>
        <taxon>Nocardiopsidaceae</taxon>
        <taxon>Thermobifida</taxon>
    </lineage>
</organism>
<accession>A0ABY4L7F4</accession>
<evidence type="ECO:0000313" key="2">
    <source>
        <dbReference type="Proteomes" id="UP000832041"/>
    </source>
</evidence>
<sequence length="173" mass="20044">MEAPKFHLERGLLSGAHTDRRPGRTCAVEHSVRLAAPPEEVFDFCLSETGFTSIMPYRVRVLGQSAKDLAPGESVAFSIYLAKVLPIRWVAYLDEVNRPQQFVDLQTRGIFRYFRHTHSCRPDREGTHYTDHVEYATRLGPLLDRTLIKAELNRMFRHRHRRMAELLGERQSP</sequence>
<gene>
    <name evidence="1" type="ORF">FOF52_21580</name>
</gene>
<dbReference type="Gene3D" id="3.30.530.20">
    <property type="match status" value="1"/>
</dbReference>
<proteinExistence type="predicted"/>
<dbReference type="Proteomes" id="UP000832041">
    <property type="component" value="Chromosome"/>
</dbReference>
<keyword evidence="2" id="KW-1185">Reference proteome</keyword>
<dbReference type="EMBL" id="CP051627">
    <property type="protein sequence ID" value="UPT23215.1"/>
    <property type="molecule type" value="Genomic_DNA"/>
</dbReference>
<reference evidence="1 2" key="1">
    <citation type="submission" date="2020-04" db="EMBL/GenBank/DDBJ databases">
        <title>Thermobifida alba genome sequencing and assembly.</title>
        <authorList>
            <person name="Luzics S."/>
            <person name="Horvath B."/>
            <person name="Nagy I."/>
            <person name="Toth A."/>
            <person name="Nagy I."/>
            <person name="Kukolya J."/>
        </authorList>
    </citation>
    <scope>NUCLEOTIDE SEQUENCE [LARGE SCALE GENOMIC DNA]</scope>
    <source>
        <strain evidence="1 2">DSM 43795</strain>
    </source>
</reference>
<dbReference type="InterPro" id="IPR023393">
    <property type="entry name" value="START-like_dom_sf"/>
</dbReference>
<dbReference type="RefSeq" id="WP_248591740.1">
    <property type="nucleotide sequence ID" value="NZ_BAABEB010000018.1"/>
</dbReference>
<evidence type="ECO:0000313" key="1">
    <source>
        <dbReference type="EMBL" id="UPT23215.1"/>
    </source>
</evidence>
<protein>
    <submittedName>
        <fullName evidence="1">Polyketide cyclase/dehydrase</fullName>
    </submittedName>
</protein>